<protein>
    <recommendedName>
        <fullName evidence="3">DUF922 domain-containing protein</fullName>
    </recommendedName>
</protein>
<comment type="caution">
    <text evidence="1">The sequence shown here is derived from an EMBL/GenBank/DDBJ whole genome shotgun (WGS) entry which is preliminary data.</text>
</comment>
<dbReference type="Proteomes" id="UP000559626">
    <property type="component" value="Unassembled WGS sequence"/>
</dbReference>
<accession>A0A7Y0AHP0</accession>
<reference evidence="1 2" key="1">
    <citation type="submission" date="2020-04" db="EMBL/GenBank/DDBJ databases">
        <title>Hymenobacter polaris sp. nov., isolated from Arctic soil.</title>
        <authorList>
            <person name="Dahal R.H."/>
        </authorList>
    </citation>
    <scope>NUCLEOTIDE SEQUENCE [LARGE SCALE GENOMIC DNA]</scope>
    <source>
        <strain evidence="1 2">RP-2-7</strain>
    </source>
</reference>
<gene>
    <name evidence="1" type="ORF">HHL22_20370</name>
</gene>
<proteinExistence type="predicted"/>
<dbReference type="EMBL" id="JABBGH010000003">
    <property type="protein sequence ID" value="NML67563.1"/>
    <property type="molecule type" value="Genomic_DNA"/>
</dbReference>
<organism evidence="1 2">
    <name type="scientific">Hymenobacter polaris</name>
    <dbReference type="NCBI Taxonomy" id="2682546"/>
    <lineage>
        <taxon>Bacteria</taxon>
        <taxon>Pseudomonadati</taxon>
        <taxon>Bacteroidota</taxon>
        <taxon>Cytophagia</taxon>
        <taxon>Cytophagales</taxon>
        <taxon>Hymenobacteraceae</taxon>
        <taxon>Hymenobacter</taxon>
    </lineage>
</organism>
<dbReference type="RefSeq" id="WP_169533220.1">
    <property type="nucleotide sequence ID" value="NZ_JABBGH010000003.1"/>
</dbReference>
<keyword evidence="2" id="KW-1185">Reference proteome</keyword>
<evidence type="ECO:0000313" key="2">
    <source>
        <dbReference type="Proteomes" id="UP000559626"/>
    </source>
</evidence>
<dbReference type="AlphaFoldDB" id="A0A7Y0AHP0"/>
<sequence>MFLSLLARLLLVAGLGTLGGGPPHASRAAQAEVRGMVYWQAQRPLRWGDFRARTCPVQTRAGERALGACVATGIAVLPCADARGRGTFQVASYLDPSHSWVRDSASFANRLTLAHEQVHFDINELYARQIRALVASYYRAGRYPFTAELHGRIAELLVAKTTCNNRFDAEVAADSIGGSVTRWQATVQQQLLDLAAYGAEASTCR</sequence>
<evidence type="ECO:0008006" key="3">
    <source>
        <dbReference type="Google" id="ProtNLM"/>
    </source>
</evidence>
<name>A0A7Y0AHP0_9BACT</name>
<evidence type="ECO:0000313" key="1">
    <source>
        <dbReference type="EMBL" id="NML67563.1"/>
    </source>
</evidence>